<gene>
    <name evidence="2" type="ORF">CYY_002720</name>
</gene>
<dbReference type="Pfam" id="PF08613">
    <property type="entry name" value="Cyclin"/>
    <property type="match status" value="1"/>
</dbReference>
<keyword evidence="3" id="KW-1185">Reference proteome</keyword>
<dbReference type="GO" id="GO:0019901">
    <property type="term" value="F:protein kinase binding"/>
    <property type="evidence" value="ECO:0007669"/>
    <property type="project" value="InterPro"/>
</dbReference>
<feature type="compositionally biased region" description="Polar residues" evidence="1">
    <location>
        <begin position="428"/>
        <end position="443"/>
    </location>
</feature>
<protein>
    <submittedName>
        <fullName evidence="2">Uncharacterized protein</fullName>
    </submittedName>
</protein>
<accession>A0A8J4PZP1</accession>
<comment type="caution">
    <text evidence="2">The sequence shown here is derived from an EMBL/GenBank/DDBJ whole genome shotgun (WGS) entry which is preliminary data.</text>
</comment>
<reference evidence="2" key="1">
    <citation type="submission" date="2020-01" db="EMBL/GenBank/DDBJ databases">
        <title>Development of genomics and gene disruption for Polysphondylium violaceum indicates a role for the polyketide synthase stlB in stalk morphogenesis.</title>
        <authorList>
            <person name="Narita B."/>
            <person name="Kawabe Y."/>
            <person name="Kin K."/>
            <person name="Saito T."/>
            <person name="Gibbs R."/>
            <person name="Kuspa A."/>
            <person name="Muzny D."/>
            <person name="Queller D."/>
            <person name="Richards S."/>
            <person name="Strassman J."/>
            <person name="Sucgang R."/>
            <person name="Worley K."/>
            <person name="Schaap P."/>
        </authorList>
    </citation>
    <scope>NUCLEOTIDE SEQUENCE</scope>
    <source>
        <strain evidence="2">QSvi11</strain>
    </source>
</reference>
<feature type="region of interest" description="Disordered" evidence="1">
    <location>
        <begin position="372"/>
        <end position="443"/>
    </location>
</feature>
<dbReference type="Proteomes" id="UP000695562">
    <property type="component" value="Unassembled WGS sequence"/>
</dbReference>
<dbReference type="AlphaFoldDB" id="A0A8J4PZP1"/>
<sequence length="556" mass="61947">MASSRGVLLQPTVFGSHSTAVPSHIYPSSIGGHFASSSSSASAAVAGESQSPSKIISPKKIIIKKYNQECDQFILKNYTTRLILTWIFNHSNPPALSSIPKLNIIPVTTNSSFGSANGNSGNLSPSLSSYQDIDNYAQEIYEVWKTVISFFYSQHCKRSRQYNAMSTSGASSNCGGSTAPTSNIDNNDVESEKETFKSIFVCSVYYSDLFFRKLNLNPPTRTFSVLDIIITSINITIKMWMEEKMSVNKYLSEIFGVSLINVNNLEKYFLQLVDYQLYLHEKDISTFSNVIHKSYIDKINNNNNNYNNNVNNNSTYTEYNNNNNHVNNENIYITYNNNNSGSGVNSINSSPLPMENTSPMKYYFEQLQNQLSSLPSNSSSSSSLSSSTSSSTNSSTNSSPITQNLLVPSSPIRAIHKKISTPKKKRSQSQTAAPSLSNITTRKKYLSNNGLSIPVSSNNNNNNQHHHHINLTPPNIGHNSNNNNNINTHKRRNLHIDNKDSTTAIPNIGRQLQYQQYNHHHHHQHSNTPSSSCTVPLSIHEDLARGDKNKAIFSLY</sequence>
<dbReference type="Gene3D" id="1.10.472.10">
    <property type="entry name" value="Cyclin-like"/>
    <property type="match status" value="1"/>
</dbReference>
<evidence type="ECO:0000313" key="3">
    <source>
        <dbReference type="Proteomes" id="UP000695562"/>
    </source>
</evidence>
<proteinExistence type="predicted"/>
<dbReference type="InterPro" id="IPR013922">
    <property type="entry name" value="Cyclin_PHO80-like"/>
</dbReference>
<organism evidence="2 3">
    <name type="scientific">Polysphondylium violaceum</name>
    <dbReference type="NCBI Taxonomy" id="133409"/>
    <lineage>
        <taxon>Eukaryota</taxon>
        <taxon>Amoebozoa</taxon>
        <taxon>Evosea</taxon>
        <taxon>Eumycetozoa</taxon>
        <taxon>Dictyostelia</taxon>
        <taxon>Dictyosteliales</taxon>
        <taxon>Dictyosteliaceae</taxon>
        <taxon>Polysphondylium</taxon>
    </lineage>
</organism>
<feature type="compositionally biased region" description="Low complexity" evidence="1">
    <location>
        <begin position="372"/>
        <end position="400"/>
    </location>
</feature>
<name>A0A8J4PZP1_9MYCE</name>
<evidence type="ECO:0000256" key="1">
    <source>
        <dbReference type="SAM" id="MobiDB-lite"/>
    </source>
</evidence>
<evidence type="ECO:0000313" key="2">
    <source>
        <dbReference type="EMBL" id="KAF2075964.1"/>
    </source>
</evidence>
<dbReference type="EMBL" id="AJWJ01000078">
    <property type="protein sequence ID" value="KAF2075964.1"/>
    <property type="molecule type" value="Genomic_DNA"/>
</dbReference>
<dbReference type="OrthoDB" id="286814at2759"/>
<feature type="compositionally biased region" description="Basic residues" evidence="1">
    <location>
        <begin position="414"/>
        <end position="427"/>
    </location>
</feature>